<protein>
    <recommendedName>
        <fullName evidence="7">ZAD domain-containing protein</fullName>
    </recommendedName>
</protein>
<keyword evidence="9" id="KW-1185">Reference proteome</keyword>
<evidence type="ECO:0000259" key="7">
    <source>
        <dbReference type="PROSITE" id="PS51915"/>
    </source>
</evidence>
<evidence type="ECO:0000256" key="3">
    <source>
        <dbReference type="ARBA" id="ARBA00022833"/>
    </source>
</evidence>
<reference evidence="8" key="2">
    <citation type="submission" date="2023-05" db="EMBL/GenBank/DDBJ databases">
        <authorList>
            <person name="Fouks B."/>
        </authorList>
    </citation>
    <scope>NUCLEOTIDE SEQUENCE</scope>
    <source>
        <strain evidence="8">Stay&amp;Tobe</strain>
        <tissue evidence="8">Testes</tissue>
    </source>
</reference>
<gene>
    <name evidence="8" type="ORF">L9F63_005696</name>
</gene>
<evidence type="ECO:0000256" key="5">
    <source>
        <dbReference type="PROSITE-ProRule" id="PRU01263"/>
    </source>
</evidence>
<dbReference type="Proteomes" id="UP001233999">
    <property type="component" value="Unassembled WGS sequence"/>
</dbReference>
<dbReference type="PROSITE" id="PS51915">
    <property type="entry name" value="ZAD"/>
    <property type="match status" value="1"/>
</dbReference>
<dbReference type="EMBL" id="JASPKZ010009349">
    <property type="protein sequence ID" value="KAJ9577703.1"/>
    <property type="molecule type" value="Genomic_DNA"/>
</dbReference>
<feature type="binding site" evidence="5">
    <location>
        <position position="165"/>
    </location>
    <ligand>
        <name>Zn(2+)</name>
        <dbReference type="ChEBI" id="CHEBI:29105"/>
    </ligand>
</feature>
<evidence type="ECO:0000256" key="1">
    <source>
        <dbReference type="ARBA" id="ARBA00022723"/>
    </source>
</evidence>
<feature type="compositionally biased region" description="Acidic residues" evidence="6">
    <location>
        <begin position="358"/>
        <end position="375"/>
    </location>
</feature>
<sequence length="375" mass="42769">MVMITNKFGEEERVGRRHAWITALKMDKKVTNSMRVCSRHFTETDFTIPQYPGLSVLKKRLKGIAVPSQNLPDKYPQKSSSGIAAKRAVARAKKNCLAAPARRSVPELRPIGEEISSICRLCATPCSDVISVFDSRGTHVELLEKIHTYLPIMMRVDDLLPTTVCCNCINKLEVCHNLVQNCLDADVQLKTIFGLKSSVQSKSGDETDVEHDKEESEFTNLTDAKFEAVPDDMAHEQQNQETVVQDDFVHTEPDVFPQIMKKQEHLINSSKEGKTRTKLKCIMSRETASTISRDKDLQEILKVALHSNLNAEIVENPKKIHFVESSRTDCRQEMFGNRELDADFELTHDHTYMRKIEEEEEEEEEEDDDDDEMNV</sequence>
<evidence type="ECO:0000313" key="9">
    <source>
        <dbReference type="Proteomes" id="UP001233999"/>
    </source>
</evidence>
<dbReference type="GO" id="GO:0005634">
    <property type="term" value="C:nucleus"/>
    <property type="evidence" value="ECO:0007669"/>
    <property type="project" value="InterPro"/>
</dbReference>
<accession>A0AAD7ZCZ7</accession>
<feature type="domain" description="ZAD" evidence="7">
    <location>
        <begin position="117"/>
        <end position="192"/>
    </location>
</feature>
<keyword evidence="1 5" id="KW-0479">Metal-binding</keyword>
<keyword evidence="2 5" id="KW-0863">Zinc-finger</keyword>
<comment type="caution">
    <text evidence="8">The sequence shown here is derived from an EMBL/GenBank/DDBJ whole genome shotgun (WGS) entry which is preliminary data.</text>
</comment>
<dbReference type="AlphaFoldDB" id="A0AAD7ZCZ7"/>
<evidence type="ECO:0000313" key="8">
    <source>
        <dbReference type="EMBL" id="KAJ9577703.1"/>
    </source>
</evidence>
<reference evidence="8" key="1">
    <citation type="journal article" date="2023" name="IScience">
        <title>Live-bearing cockroach genome reveals convergent evolutionary mechanisms linked to viviparity in insects and beyond.</title>
        <authorList>
            <person name="Fouks B."/>
            <person name="Harrison M.C."/>
            <person name="Mikhailova A.A."/>
            <person name="Marchal E."/>
            <person name="English S."/>
            <person name="Carruthers M."/>
            <person name="Jennings E.C."/>
            <person name="Chiamaka E.L."/>
            <person name="Frigard R.A."/>
            <person name="Pippel M."/>
            <person name="Attardo G.M."/>
            <person name="Benoit J.B."/>
            <person name="Bornberg-Bauer E."/>
            <person name="Tobe S.S."/>
        </authorList>
    </citation>
    <scope>NUCLEOTIDE SEQUENCE</scope>
    <source>
        <strain evidence="8">Stay&amp;Tobe</strain>
    </source>
</reference>
<dbReference type="SMART" id="SM00868">
    <property type="entry name" value="zf-AD"/>
    <property type="match status" value="1"/>
</dbReference>
<feature type="binding site" evidence="5">
    <location>
        <position position="119"/>
    </location>
    <ligand>
        <name>Zn(2+)</name>
        <dbReference type="ChEBI" id="CHEBI:29105"/>
    </ligand>
</feature>
<organism evidence="8 9">
    <name type="scientific">Diploptera punctata</name>
    <name type="common">Pacific beetle cockroach</name>
    <dbReference type="NCBI Taxonomy" id="6984"/>
    <lineage>
        <taxon>Eukaryota</taxon>
        <taxon>Metazoa</taxon>
        <taxon>Ecdysozoa</taxon>
        <taxon>Arthropoda</taxon>
        <taxon>Hexapoda</taxon>
        <taxon>Insecta</taxon>
        <taxon>Pterygota</taxon>
        <taxon>Neoptera</taxon>
        <taxon>Polyneoptera</taxon>
        <taxon>Dictyoptera</taxon>
        <taxon>Blattodea</taxon>
        <taxon>Blaberoidea</taxon>
        <taxon>Blaberidae</taxon>
        <taxon>Diplopterinae</taxon>
        <taxon>Diploptera</taxon>
    </lineage>
</organism>
<evidence type="ECO:0000256" key="2">
    <source>
        <dbReference type="ARBA" id="ARBA00022771"/>
    </source>
</evidence>
<keyword evidence="3 5" id="KW-0862">Zinc</keyword>
<dbReference type="GO" id="GO:0008270">
    <property type="term" value="F:zinc ion binding"/>
    <property type="evidence" value="ECO:0007669"/>
    <property type="project" value="UniProtKB-UniRule"/>
</dbReference>
<dbReference type="InterPro" id="IPR038441">
    <property type="entry name" value="THAP_Znf_sf"/>
</dbReference>
<dbReference type="Pfam" id="PF05485">
    <property type="entry name" value="THAP"/>
    <property type="match status" value="1"/>
</dbReference>
<dbReference type="GO" id="GO:0003677">
    <property type="term" value="F:DNA binding"/>
    <property type="evidence" value="ECO:0007669"/>
    <property type="project" value="UniProtKB-KW"/>
</dbReference>
<dbReference type="InterPro" id="IPR012934">
    <property type="entry name" value="Znf_AD"/>
</dbReference>
<dbReference type="SUPFAM" id="SSF57716">
    <property type="entry name" value="Glucocorticoid receptor-like (DNA-binding domain)"/>
    <property type="match status" value="2"/>
</dbReference>
<dbReference type="InterPro" id="IPR006612">
    <property type="entry name" value="THAP_Znf"/>
</dbReference>
<keyword evidence="4" id="KW-0238">DNA-binding</keyword>
<dbReference type="Gene3D" id="3.40.1800.20">
    <property type="match status" value="1"/>
</dbReference>
<feature type="binding site" evidence="5">
    <location>
        <position position="122"/>
    </location>
    <ligand>
        <name>Zn(2+)</name>
        <dbReference type="ChEBI" id="CHEBI:29105"/>
    </ligand>
</feature>
<evidence type="ECO:0000256" key="4">
    <source>
        <dbReference type="ARBA" id="ARBA00023125"/>
    </source>
</evidence>
<feature type="binding site" evidence="5">
    <location>
        <position position="168"/>
    </location>
    <ligand>
        <name>Zn(2+)</name>
        <dbReference type="ChEBI" id="CHEBI:29105"/>
    </ligand>
</feature>
<dbReference type="Gene3D" id="6.20.210.20">
    <property type="entry name" value="THAP domain"/>
    <property type="match status" value="1"/>
</dbReference>
<evidence type="ECO:0000256" key="6">
    <source>
        <dbReference type="SAM" id="MobiDB-lite"/>
    </source>
</evidence>
<name>A0AAD7ZCZ7_DIPPU</name>
<proteinExistence type="predicted"/>
<dbReference type="Pfam" id="PF07776">
    <property type="entry name" value="zf-AD"/>
    <property type="match status" value="1"/>
</dbReference>
<feature type="region of interest" description="Disordered" evidence="6">
    <location>
        <begin position="353"/>
        <end position="375"/>
    </location>
</feature>